<dbReference type="SUPFAM" id="SSF51206">
    <property type="entry name" value="cAMP-binding domain-like"/>
    <property type="match status" value="2"/>
</dbReference>
<feature type="compositionally biased region" description="Basic and acidic residues" evidence="1">
    <location>
        <begin position="599"/>
        <end position="618"/>
    </location>
</feature>
<dbReference type="PANTHER" id="PTHR23011:SF28">
    <property type="entry name" value="CYCLIC NUCLEOTIDE-BINDING DOMAIN CONTAINING PROTEIN"/>
    <property type="match status" value="1"/>
</dbReference>
<feature type="compositionally biased region" description="Polar residues" evidence="1">
    <location>
        <begin position="518"/>
        <end position="529"/>
    </location>
</feature>
<dbReference type="InterPro" id="IPR018488">
    <property type="entry name" value="cNMP-bd_CS"/>
</dbReference>
<proteinExistence type="predicted"/>
<dbReference type="EMBL" id="CAIIXF020000002">
    <property type="protein sequence ID" value="CAH1777607.1"/>
    <property type="molecule type" value="Genomic_DNA"/>
</dbReference>
<accession>A0A8J1XLX2</accession>
<reference evidence="2" key="1">
    <citation type="submission" date="2022-03" db="EMBL/GenBank/DDBJ databases">
        <authorList>
            <person name="Martin C."/>
        </authorList>
    </citation>
    <scope>NUCLEOTIDE SEQUENCE</scope>
</reference>
<dbReference type="PROSITE" id="PS00889">
    <property type="entry name" value="CNMP_BINDING_2"/>
    <property type="match status" value="1"/>
</dbReference>
<dbReference type="InterPro" id="IPR000595">
    <property type="entry name" value="cNMP-bd_dom"/>
</dbReference>
<feature type="region of interest" description="Disordered" evidence="1">
    <location>
        <begin position="664"/>
        <end position="706"/>
    </location>
</feature>
<dbReference type="PANTHER" id="PTHR23011">
    <property type="entry name" value="CYCLIC NUCLEOTIDE-BINDING DOMAIN CONTAINING PROTEIN"/>
    <property type="match status" value="1"/>
</dbReference>
<protein>
    <submittedName>
        <fullName evidence="2">Uncharacterized protein</fullName>
    </submittedName>
</protein>
<feature type="compositionally biased region" description="Basic and acidic residues" evidence="1">
    <location>
        <begin position="667"/>
        <end position="680"/>
    </location>
</feature>
<dbReference type="SMART" id="SM00100">
    <property type="entry name" value="cNMP"/>
    <property type="match status" value="1"/>
</dbReference>
<dbReference type="Pfam" id="PF00027">
    <property type="entry name" value="cNMP_binding"/>
    <property type="match status" value="1"/>
</dbReference>
<name>A0A8J1XLX2_OWEFU</name>
<evidence type="ECO:0000313" key="2">
    <source>
        <dbReference type="EMBL" id="CAH1777607.1"/>
    </source>
</evidence>
<dbReference type="CDD" id="cd00038">
    <property type="entry name" value="CAP_ED"/>
    <property type="match status" value="1"/>
</dbReference>
<gene>
    <name evidence="2" type="ORF">OFUS_LOCUS4626</name>
</gene>
<dbReference type="InterPro" id="IPR014710">
    <property type="entry name" value="RmlC-like_jellyroll"/>
</dbReference>
<dbReference type="OrthoDB" id="166212at2759"/>
<dbReference type="PROSITE" id="PS50042">
    <property type="entry name" value="CNMP_BINDING_3"/>
    <property type="match status" value="1"/>
</dbReference>
<dbReference type="Proteomes" id="UP000749559">
    <property type="component" value="Unassembled WGS sequence"/>
</dbReference>
<feature type="region of interest" description="Disordered" evidence="1">
    <location>
        <begin position="599"/>
        <end position="650"/>
    </location>
</feature>
<dbReference type="Gene3D" id="2.60.120.10">
    <property type="entry name" value="Jelly Rolls"/>
    <property type="match status" value="2"/>
</dbReference>
<comment type="caution">
    <text evidence="2">The sequence shown here is derived from an EMBL/GenBank/DDBJ whole genome shotgun (WGS) entry which is preliminary data.</text>
</comment>
<feature type="compositionally biased region" description="Basic residues" evidence="1">
    <location>
        <begin position="619"/>
        <end position="631"/>
    </location>
</feature>
<organism evidence="2 3">
    <name type="scientific">Owenia fusiformis</name>
    <name type="common">Polychaete worm</name>
    <dbReference type="NCBI Taxonomy" id="6347"/>
    <lineage>
        <taxon>Eukaryota</taxon>
        <taxon>Metazoa</taxon>
        <taxon>Spiralia</taxon>
        <taxon>Lophotrochozoa</taxon>
        <taxon>Annelida</taxon>
        <taxon>Polychaeta</taxon>
        <taxon>Sedentaria</taxon>
        <taxon>Canalipalpata</taxon>
        <taxon>Sabellida</taxon>
        <taxon>Oweniida</taxon>
        <taxon>Oweniidae</taxon>
        <taxon>Owenia</taxon>
    </lineage>
</organism>
<sequence>MSVQITPRRASGFPSLVKRAKEDASPPRIQMETLKTSDNAESDLTFPKPNPKKVLFSFTQQVKQNKINVKSDDDDNSIISAVHRKKTTLRNTVKGVNELTKLLGEKRAKIDQTVKTVRSDVRVVTAKNRFAKTWSRLPARWSLHGNVDEARQESLMRKMTNMSLNTDIMNSLRNSRQRHRKTKKQKMKTAQGGLKAAFGFLGGLNARNLFRDSQNITKELNSRFEEDGEALAYFRKLVRRVLICLSWISLINDMSGNIERQLKSFVDIANEVEESAGLQKLLENEGLAFDPKYYKANTEISISSDVQKILSLRPEHRTKDMCNKVIHGLQTLRSFAEYPLHMQMKLAKVAWFQMVPPKRYIIRQGHIADNFYFILAGLAHVKQLSNRNGEPQVSLLARLQRGESFGELALLYRLERTADIKSITAMDLLVIGRDAFFDIFMGGKSPIYLPLLKTIPFMRHWPLDILQEAPEQCLFHFYKRGCIIAEDSNKTEWIYIVKSGTCQVMKKLKAVKLSSIRKSQSAPQRSQQFPRLGTADPGPKVDCHRASQGWDESLPTCPSPIQRAMTEFLLHQNGGNICDSDLNQDTHKTVVFNIDDANKESTSEASDSSHESDDSEWRRIRKIRRKRKTKKLPTPPPEPESPSKLGQPGYSMSRLILPKLSKPHMVRQADRQEVQKDTTHKSILKQRARTAESQKPTLEEPCEEDGENEEVFVQVDLLQARDVFGLPTVKFDDDLAYEQPSFSLVSRGAEVIMLKKTFFAQHANDKVKGYIRETVYPYPDQETLQKDLHSYVEWCGYKDDVVIDFKQHQQALKEMGLDIYLCIPPANWKF</sequence>
<dbReference type="InterPro" id="IPR018490">
    <property type="entry name" value="cNMP-bd_dom_sf"/>
</dbReference>
<evidence type="ECO:0000313" key="3">
    <source>
        <dbReference type="Proteomes" id="UP000749559"/>
    </source>
</evidence>
<feature type="region of interest" description="Disordered" evidence="1">
    <location>
        <begin position="1"/>
        <end position="43"/>
    </location>
</feature>
<keyword evidence="3" id="KW-1185">Reference proteome</keyword>
<dbReference type="AlphaFoldDB" id="A0A8J1XLX2"/>
<feature type="region of interest" description="Disordered" evidence="1">
    <location>
        <begin position="518"/>
        <end position="554"/>
    </location>
</feature>
<evidence type="ECO:0000256" key="1">
    <source>
        <dbReference type="SAM" id="MobiDB-lite"/>
    </source>
</evidence>